<proteinExistence type="predicted"/>
<dbReference type="Proteomes" id="UP001259832">
    <property type="component" value="Unassembled WGS sequence"/>
</dbReference>
<evidence type="ECO:0008006" key="3">
    <source>
        <dbReference type="Google" id="ProtNLM"/>
    </source>
</evidence>
<sequence>MGIHIDTLGFSCIVYVPYNTSSFRHFVNRHNPVILTVKAKLAILVEAEGTARRRNVNPSQIRQWRKKLAQLEAAVRKYPRARSLNTGRERSTPALELQYRGDNAPSNSKGTVLRLIILRREAQCFVELGVPISLPASFKYTSPDASRPKAQWGDIRRAPASLRVNMDTTAECFEMTSSSTINETGARMASFHGSGLNTPFKGKPGATIEKKKHLTNYCRLVWLLSRKRLAGQKWVSAVDRKDLGTLRGFTSDAISDASFIQFALPLPHHILQRQLQSTVSASMKLHTSLISSVVRCMAGLHKPGSLFAFPGNAKSKTLKGQRRKENFPCVPDILTLIKDTRRVEMLRVSSQKPQAAKKSHLKSYKKCTQNSYNFGKQLGWQREKGLSMSPWCVKTRRSLDRCSHSSRLWCEATDTFVFRGVHGGVIENSDLACYREGYFHAVQESAWMDKKVGKVLGCHVSEEGQSVVAEVAKATVVPLPPNRTAVCQPLNVRVMGPLRLRFAAVLKVQVGGAKQKRLRAIKPPIAAWEAISTRTVLSSFEKAIPRYLEVNA</sequence>
<evidence type="ECO:0000313" key="2">
    <source>
        <dbReference type="Proteomes" id="UP001259832"/>
    </source>
</evidence>
<reference evidence="1" key="1">
    <citation type="submission" date="2023-08" db="EMBL/GenBank/DDBJ databases">
        <title>Reference Genome Resource for the Citrus Pathogen Phytophthora citrophthora.</title>
        <authorList>
            <person name="Moller H."/>
            <person name="Coetzee B."/>
            <person name="Rose L.J."/>
            <person name="Van Niekerk J.M."/>
        </authorList>
    </citation>
    <scope>NUCLEOTIDE SEQUENCE</scope>
    <source>
        <strain evidence="1">STE-U-9442</strain>
    </source>
</reference>
<organism evidence="1 2">
    <name type="scientific">Phytophthora citrophthora</name>
    <dbReference type="NCBI Taxonomy" id="4793"/>
    <lineage>
        <taxon>Eukaryota</taxon>
        <taxon>Sar</taxon>
        <taxon>Stramenopiles</taxon>
        <taxon>Oomycota</taxon>
        <taxon>Peronosporomycetes</taxon>
        <taxon>Peronosporales</taxon>
        <taxon>Peronosporaceae</taxon>
        <taxon>Phytophthora</taxon>
    </lineage>
</organism>
<gene>
    <name evidence="1" type="ORF">P3T76_003766</name>
</gene>
<protein>
    <recommendedName>
        <fullName evidence="3">DDE-1 domain-containing protein</fullName>
    </recommendedName>
</protein>
<evidence type="ECO:0000313" key="1">
    <source>
        <dbReference type="EMBL" id="KAK1945233.1"/>
    </source>
</evidence>
<dbReference type="EMBL" id="JASMQC010000005">
    <property type="protein sequence ID" value="KAK1945233.1"/>
    <property type="molecule type" value="Genomic_DNA"/>
</dbReference>
<accession>A0AAD9LPS9</accession>
<comment type="caution">
    <text evidence="1">The sequence shown here is derived from an EMBL/GenBank/DDBJ whole genome shotgun (WGS) entry which is preliminary data.</text>
</comment>
<keyword evidence="2" id="KW-1185">Reference proteome</keyword>
<name>A0AAD9LPS9_9STRA</name>
<dbReference type="AlphaFoldDB" id="A0AAD9LPS9"/>